<evidence type="ECO:0000313" key="2">
    <source>
        <dbReference type="EMBL" id="PKI53845.1"/>
    </source>
</evidence>
<sequence>MSPNSGCYTSLPSQYQEEPREPQVSPLTGASSRPAKLATTVKGKQPQQDRGCKAASSEQLVEEEPQSGSCPGKGGAVATARAMLSILCAQTPRNPFSRPSSNSMCRASYSPSVFFITFET</sequence>
<name>A0A2I0JC81_PUNGR</name>
<dbReference type="Proteomes" id="UP000233551">
    <property type="component" value="Unassembled WGS sequence"/>
</dbReference>
<keyword evidence="3" id="KW-1185">Reference proteome</keyword>
<proteinExistence type="predicted"/>
<evidence type="ECO:0000256" key="1">
    <source>
        <dbReference type="SAM" id="MobiDB-lite"/>
    </source>
</evidence>
<feature type="region of interest" description="Disordered" evidence="1">
    <location>
        <begin position="1"/>
        <end position="75"/>
    </location>
</feature>
<feature type="compositionally biased region" description="Polar residues" evidence="1">
    <location>
        <begin position="1"/>
        <end position="16"/>
    </location>
</feature>
<protein>
    <submittedName>
        <fullName evidence="2">Uncharacterized protein</fullName>
    </submittedName>
</protein>
<reference evidence="2 3" key="1">
    <citation type="submission" date="2017-11" db="EMBL/GenBank/DDBJ databases">
        <title>De-novo sequencing of pomegranate (Punica granatum L.) genome.</title>
        <authorList>
            <person name="Akparov Z."/>
            <person name="Amiraslanov A."/>
            <person name="Hajiyeva S."/>
            <person name="Abbasov M."/>
            <person name="Kaur K."/>
            <person name="Hamwieh A."/>
            <person name="Solovyev V."/>
            <person name="Salamov A."/>
            <person name="Braich B."/>
            <person name="Kosarev P."/>
            <person name="Mahmoud A."/>
            <person name="Hajiyev E."/>
            <person name="Babayeva S."/>
            <person name="Izzatullayeva V."/>
            <person name="Mammadov A."/>
            <person name="Mammadov A."/>
            <person name="Sharifova S."/>
            <person name="Ojaghi J."/>
            <person name="Eynullazada K."/>
            <person name="Bayramov B."/>
            <person name="Abdulazimova A."/>
            <person name="Shahmuradov I."/>
        </authorList>
    </citation>
    <scope>NUCLEOTIDE SEQUENCE [LARGE SCALE GENOMIC DNA]</scope>
    <source>
        <strain evidence="3">cv. AG2017</strain>
        <tissue evidence="2">Leaf</tissue>
    </source>
</reference>
<dbReference type="AlphaFoldDB" id="A0A2I0JC81"/>
<gene>
    <name evidence="2" type="ORF">CRG98_025740</name>
</gene>
<comment type="caution">
    <text evidence="2">The sequence shown here is derived from an EMBL/GenBank/DDBJ whole genome shotgun (WGS) entry which is preliminary data.</text>
</comment>
<evidence type="ECO:0000313" key="3">
    <source>
        <dbReference type="Proteomes" id="UP000233551"/>
    </source>
</evidence>
<accession>A0A2I0JC81</accession>
<dbReference type="EMBL" id="PGOL01001825">
    <property type="protein sequence ID" value="PKI53845.1"/>
    <property type="molecule type" value="Genomic_DNA"/>
</dbReference>
<organism evidence="2 3">
    <name type="scientific">Punica granatum</name>
    <name type="common">Pomegranate</name>
    <dbReference type="NCBI Taxonomy" id="22663"/>
    <lineage>
        <taxon>Eukaryota</taxon>
        <taxon>Viridiplantae</taxon>
        <taxon>Streptophyta</taxon>
        <taxon>Embryophyta</taxon>
        <taxon>Tracheophyta</taxon>
        <taxon>Spermatophyta</taxon>
        <taxon>Magnoliopsida</taxon>
        <taxon>eudicotyledons</taxon>
        <taxon>Gunneridae</taxon>
        <taxon>Pentapetalae</taxon>
        <taxon>rosids</taxon>
        <taxon>malvids</taxon>
        <taxon>Myrtales</taxon>
        <taxon>Lythraceae</taxon>
        <taxon>Punica</taxon>
    </lineage>
</organism>